<dbReference type="Gene3D" id="3.10.450.50">
    <property type="match status" value="1"/>
</dbReference>
<dbReference type="InterPro" id="IPR018060">
    <property type="entry name" value="HTH_AraC"/>
</dbReference>
<evidence type="ECO:0000259" key="4">
    <source>
        <dbReference type="PROSITE" id="PS01124"/>
    </source>
</evidence>
<dbReference type="Pfam" id="PF12680">
    <property type="entry name" value="SnoaL_2"/>
    <property type="match status" value="1"/>
</dbReference>
<dbReference type="GO" id="GO:0043565">
    <property type="term" value="F:sequence-specific DNA binding"/>
    <property type="evidence" value="ECO:0007669"/>
    <property type="project" value="InterPro"/>
</dbReference>
<dbReference type="PROSITE" id="PS01124">
    <property type="entry name" value="HTH_ARAC_FAMILY_2"/>
    <property type="match status" value="1"/>
</dbReference>
<dbReference type="RefSeq" id="WP_043251952.1">
    <property type="nucleotide sequence ID" value="NZ_HG322950.1"/>
</dbReference>
<dbReference type="EMBL" id="HG322950">
    <property type="protein sequence ID" value="CDF83750.1"/>
    <property type="molecule type" value="Genomic_DNA"/>
</dbReference>
<dbReference type="PATRIC" id="fig|1301098.3.peg.2408"/>
<keyword evidence="3" id="KW-0804">Transcription</keyword>
<evidence type="ECO:0000256" key="2">
    <source>
        <dbReference type="ARBA" id="ARBA00023125"/>
    </source>
</evidence>
<dbReference type="InterPro" id="IPR032710">
    <property type="entry name" value="NTF2-like_dom_sf"/>
</dbReference>
<dbReference type="Pfam" id="PF12833">
    <property type="entry name" value="HTH_18"/>
    <property type="match status" value="1"/>
</dbReference>
<dbReference type="SUPFAM" id="SSF46689">
    <property type="entry name" value="Homeodomain-like"/>
    <property type="match status" value="1"/>
</dbReference>
<accession>A0A024HFC7</accession>
<gene>
    <name evidence="5" type="ORF">PKB_2403</name>
</gene>
<dbReference type="STRING" id="1301098.PKB_2403"/>
<evidence type="ECO:0000256" key="1">
    <source>
        <dbReference type="ARBA" id="ARBA00023015"/>
    </source>
</evidence>
<dbReference type="PANTHER" id="PTHR43280:SF27">
    <property type="entry name" value="TRANSCRIPTIONAL REGULATOR MTLR"/>
    <property type="match status" value="1"/>
</dbReference>
<feature type="domain" description="HTH araC/xylS-type" evidence="4">
    <location>
        <begin position="163"/>
        <end position="263"/>
    </location>
</feature>
<reference evidence="5 6" key="1">
    <citation type="submission" date="2013-03" db="EMBL/GenBank/DDBJ databases">
        <authorList>
            <person name="Linke B."/>
        </authorList>
    </citation>
    <scope>NUCLEOTIDE SEQUENCE [LARGE SCALE GENOMIC DNA]</scope>
    <source>
        <strain evidence="5 6">B13</strain>
    </source>
</reference>
<dbReference type="OrthoDB" id="6815515at2"/>
<reference evidence="5 6" key="2">
    <citation type="submission" date="2014-05" db="EMBL/GenBank/DDBJ databases">
        <title>Genome sequence of the 3-chlorobenzoate degrading bacterium Pseudomonas knackmussii B13 shows multiple evidence for horizontal gene transfer.</title>
        <authorList>
            <person name="Miyazaki R."/>
            <person name="Bertelli C."/>
            <person name="Falquet L."/>
            <person name="Robinson-Rechavi M."/>
            <person name="Gharib W."/>
            <person name="Roy S."/>
            <person name="Van der Meer J.R."/>
        </authorList>
    </citation>
    <scope>NUCLEOTIDE SEQUENCE [LARGE SCALE GENOMIC DNA]</scope>
    <source>
        <strain evidence="5 6">B13</strain>
    </source>
</reference>
<sequence>MSQVPSLPDDAAQTERTRETILRYREGWKTCDLEAVLALYHPDVEYYDFAGNRMMRLHELRDFVRSSMPQLSGELLEHTDRIRIDGHTAFIQYRIRLRGGNDLVSFRASEAITVRDGLVWRVSEYANIERTDVGEAASADGRPALSRLGLSARQMGIMAGDLEDYFQRQKPYLDAELNLQQVAEATGYTRNQISHLLNQVLGQSFYRYVNQARLQHLLDSLEEHSNPKRVDELAFAAGFNSLSAFYKCFRERMHVTPKEYLKQISTRVRAQDRR</sequence>
<keyword evidence="6" id="KW-1185">Reference proteome</keyword>
<protein>
    <submittedName>
        <fullName evidence="5">AraC family transcriptional regulator</fullName>
    </submittedName>
</protein>
<dbReference type="InterPro" id="IPR037401">
    <property type="entry name" value="SnoaL-like"/>
</dbReference>
<evidence type="ECO:0000313" key="5">
    <source>
        <dbReference type="EMBL" id="CDF83750.1"/>
    </source>
</evidence>
<proteinExistence type="predicted"/>
<organism evidence="5 6">
    <name type="scientific">Pseudomonas knackmussii (strain DSM 6978 / CCUG 54928 / LMG 23759 / B13)</name>
    <dbReference type="NCBI Taxonomy" id="1301098"/>
    <lineage>
        <taxon>Bacteria</taxon>
        <taxon>Pseudomonadati</taxon>
        <taxon>Pseudomonadota</taxon>
        <taxon>Gammaproteobacteria</taxon>
        <taxon>Pseudomonadales</taxon>
        <taxon>Pseudomonadaceae</taxon>
        <taxon>Pseudomonas</taxon>
    </lineage>
</organism>
<dbReference type="Proteomes" id="UP000025241">
    <property type="component" value="Chromosome I"/>
</dbReference>
<dbReference type="PANTHER" id="PTHR43280">
    <property type="entry name" value="ARAC-FAMILY TRANSCRIPTIONAL REGULATOR"/>
    <property type="match status" value="1"/>
</dbReference>
<dbReference type="HOGENOM" id="CLU_1033927_0_0_6"/>
<dbReference type="AlphaFoldDB" id="A0A024HFC7"/>
<keyword evidence="2" id="KW-0238">DNA-binding</keyword>
<keyword evidence="1" id="KW-0805">Transcription regulation</keyword>
<dbReference type="eggNOG" id="COG3631">
    <property type="taxonomic scope" value="Bacteria"/>
</dbReference>
<dbReference type="eggNOG" id="COG2207">
    <property type="taxonomic scope" value="Bacteria"/>
</dbReference>
<dbReference type="SUPFAM" id="SSF54427">
    <property type="entry name" value="NTF2-like"/>
    <property type="match status" value="1"/>
</dbReference>
<dbReference type="KEGG" id="pkc:PKB_2403"/>
<dbReference type="Gene3D" id="1.10.10.60">
    <property type="entry name" value="Homeodomain-like"/>
    <property type="match status" value="2"/>
</dbReference>
<evidence type="ECO:0000313" key="6">
    <source>
        <dbReference type="Proteomes" id="UP000025241"/>
    </source>
</evidence>
<dbReference type="InterPro" id="IPR009057">
    <property type="entry name" value="Homeodomain-like_sf"/>
</dbReference>
<evidence type="ECO:0000256" key="3">
    <source>
        <dbReference type="ARBA" id="ARBA00023163"/>
    </source>
</evidence>
<name>A0A024HFC7_PSEKB</name>
<dbReference type="SMART" id="SM00342">
    <property type="entry name" value="HTH_ARAC"/>
    <property type="match status" value="1"/>
</dbReference>
<dbReference type="GO" id="GO:0003700">
    <property type="term" value="F:DNA-binding transcription factor activity"/>
    <property type="evidence" value="ECO:0007669"/>
    <property type="project" value="InterPro"/>
</dbReference>